<sequence>MFAFKTRQLKREKKIADCWTHAGRVLINTLNGTITEILSEKDSVY</sequence>
<protein>
    <submittedName>
        <fullName evidence="1">Uncharacterized protein</fullName>
    </submittedName>
</protein>
<organism evidence="1 2">
    <name type="scientific">Ridgeia piscesae</name>
    <name type="common">Tubeworm</name>
    <dbReference type="NCBI Taxonomy" id="27915"/>
    <lineage>
        <taxon>Eukaryota</taxon>
        <taxon>Metazoa</taxon>
        <taxon>Spiralia</taxon>
        <taxon>Lophotrochozoa</taxon>
        <taxon>Annelida</taxon>
        <taxon>Polychaeta</taxon>
        <taxon>Sedentaria</taxon>
        <taxon>Canalipalpata</taxon>
        <taxon>Sabellida</taxon>
        <taxon>Siboglinidae</taxon>
        <taxon>Ridgeia</taxon>
    </lineage>
</organism>
<evidence type="ECO:0000313" key="1">
    <source>
        <dbReference type="EMBL" id="KAK2170500.1"/>
    </source>
</evidence>
<accession>A0AAD9NHQ7</accession>
<keyword evidence="2" id="KW-1185">Reference proteome</keyword>
<dbReference type="EMBL" id="JAODUO010001148">
    <property type="protein sequence ID" value="KAK2170500.1"/>
    <property type="molecule type" value="Genomic_DNA"/>
</dbReference>
<name>A0AAD9NHQ7_RIDPI</name>
<dbReference type="Proteomes" id="UP001209878">
    <property type="component" value="Unassembled WGS sequence"/>
</dbReference>
<dbReference type="AlphaFoldDB" id="A0AAD9NHQ7"/>
<evidence type="ECO:0000313" key="2">
    <source>
        <dbReference type="Proteomes" id="UP001209878"/>
    </source>
</evidence>
<proteinExistence type="predicted"/>
<comment type="caution">
    <text evidence="1">The sequence shown here is derived from an EMBL/GenBank/DDBJ whole genome shotgun (WGS) entry which is preliminary data.</text>
</comment>
<gene>
    <name evidence="1" type="ORF">NP493_1149g00061</name>
</gene>
<reference evidence="1" key="1">
    <citation type="journal article" date="2023" name="Mol. Biol. Evol.">
        <title>Third-Generation Sequencing Reveals the Adaptive Role of the Epigenome in Three Deep-Sea Polychaetes.</title>
        <authorList>
            <person name="Perez M."/>
            <person name="Aroh O."/>
            <person name="Sun Y."/>
            <person name="Lan Y."/>
            <person name="Juniper S.K."/>
            <person name="Young C.R."/>
            <person name="Angers B."/>
            <person name="Qian P.Y."/>
        </authorList>
    </citation>
    <scope>NUCLEOTIDE SEQUENCE</scope>
    <source>
        <strain evidence="1">R07B-5</strain>
    </source>
</reference>